<feature type="transmembrane region" description="Helical" evidence="7">
    <location>
        <begin position="86"/>
        <end position="110"/>
    </location>
</feature>
<feature type="transmembrane region" description="Helical" evidence="7">
    <location>
        <begin position="177"/>
        <end position="195"/>
    </location>
</feature>
<dbReference type="PROSITE" id="PS50850">
    <property type="entry name" value="MFS"/>
    <property type="match status" value="1"/>
</dbReference>
<dbReference type="CDD" id="cd17325">
    <property type="entry name" value="MFS_MdtG_SLC18_like"/>
    <property type="match status" value="1"/>
</dbReference>
<dbReference type="Proteomes" id="UP000604341">
    <property type="component" value="Unassembled WGS sequence"/>
</dbReference>
<gene>
    <name evidence="9" type="ORF">GCM10010844_36580</name>
</gene>
<dbReference type="InterPro" id="IPR050171">
    <property type="entry name" value="MFS_Transporters"/>
</dbReference>
<protein>
    <submittedName>
        <fullName evidence="9">MFS transporter</fullName>
    </submittedName>
</protein>
<evidence type="ECO:0000256" key="1">
    <source>
        <dbReference type="ARBA" id="ARBA00004651"/>
    </source>
</evidence>
<dbReference type="InterPro" id="IPR036259">
    <property type="entry name" value="MFS_trans_sf"/>
</dbReference>
<dbReference type="Pfam" id="PF07690">
    <property type="entry name" value="MFS_1"/>
    <property type="match status" value="2"/>
</dbReference>
<evidence type="ECO:0000313" key="10">
    <source>
        <dbReference type="Proteomes" id="UP000604341"/>
    </source>
</evidence>
<evidence type="ECO:0000256" key="3">
    <source>
        <dbReference type="ARBA" id="ARBA00022475"/>
    </source>
</evidence>
<evidence type="ECO:0000256" key="2">
    <source>
        <dbReference type="ARBA" id="ARBA00022448"/>
    </source>
</evidence>
<feature type="domain" description="Major facilitator superfamily (MFS) profile" evidence="8">
    <location>
        <begin position="18"/>
        <end position="411"/>
    </location>
</feature>
<dbReference type="PANTHER" id="PTHR23517">
    <property type="entry name" value="RESISTANCE PROTEIN MDTM, PUTATIVE-RELATED-RELATED"/>
    <property type="match status" value="1"/>
</dbReference>
<comment type="caution">
    <text evidence="9">The sequence shown here is derived from an EMBL/GenBank/DDBJ whole genome shotgun (WGS) entry which is preliminary data.</text>
</comment>
<evidence type="ECO:0000259" key="8">
    <source>
        <dbReference type="PROSITE" id="PS50850"/>
    </source>
</evidence>
<dbReference type="SUPFAM" id="SSF103473">
    <property type="entry name" value="MFS general substrate transporter"/>
    <property type="match status" value="1"/>
</dbReference>
<evidence type="ECO:0000256" key="4">
    <source>
        <dbReference type="ARBA" id="ARBA00022692"/>
    </source>
</evidence>
<evidence type="ECO:0000313" key="9">
    <source>
        <dbReference type="EMBL" id="GGL14495.1"/>
    </source>
</evidence>
<feature type="transmembrane region" description="Helical" evidence="7">
    <location>
        <begin position="55"/>
        <end position="74"/>
    </location>
</feature>
<keyword evidence="6 7" id="KW-0472">Membrane</keyword>
<name>A0ABQ2FPL0_9DEIO</name>
<keyword evidence="3" id="KW-1003">Cell membrane</keyword>
<proteinExistence type="predicted"/>
<dbReference type="RefSeq" id="WP_189070419.1">
    <property type="nucleotide sequence ID" value="NZ_BMPE01000018.1"/>
</dbReference>
<feature type="transmembrane region" description="Helical" evidence="7">
    <location>
        <begin position="19"/>
        <end position="35"/>
    </location>
</feature>
<feature type="transmembrane region" description="Helical" evidence="7">
    <location>
        <begin position="323"/>
        <end position="342"/>
    </location>
</feature>
<keyword evidence="10" id="KW-1185">Reference proteome</keyword>
<evidence type="ECO:0000256" key="5">
    <source>
        <dbReference type="ARBA" id="ARBA00022989"/>
    </source>
</evidence>
<feature type="transmembrane region" description="Helical" evidence="7">
    <location>
        <begin position="386"/>
        <end position="405"/>
    </location>
</feature>
<evidence type="ECO:0000256" key="7">
    <source>
        <dbReference type="SAM" id="Phobius"/>
    </source>
</evidence>
<dbReference type="PROSITE" id="PS00216">
    <property type="entry name" value="SUGAR_TRANSPORT_1"/>
    <property type="match status" value="1"/>
</dbReference>
<keyword evidence="5 7" id="KW-1133">Transmembrane helix</keyword>
<feature type="transmembrane region" description="Helical" evidence="7">
    <location>
        <begin position="150"/>
        <end position="168"/>
    </location>
</feature>
<accession>A0ABQ2FPL0</accession>
<dbReference type="PANTHER" id="PTHR23517:SF3">
    <property type="entry name" value="INTEGRAL MEMBRANE TRANSPORT PROTEIN"/>
    <property type="match status" value="1"/>
</dbReference>
<comment type="subcellular location">
    <subcellularLocation>
        <location evidence="1">Cell membrane</location>
        <topology evidence="1">Multi-pass membrane protein</topology>
    </subcellularLocation>
</comment>
<reference evidence="10" key="1">
    <citation type="journal article" date="2019" name="Int. J. Syst. Evol. Microbiol.">
        <title>The Global Catalogue of Microorganisms (GCM) 10K type strain sequencing project: providing services to taxonomists for standard genome sequencing and annotation.</title>
        <authorList>
            <consortium name="The Broad Institute Genomics Platform"/>
            <consortium name="The Broad Institute Genome Sequencing Center for Infectious Disease"/>
            <person name="Wu L."/>
            <person name="Ma J."/>
        </authorList>
    </citation>
    <scope>NUCLEOTIDE SEQUENCE [LARGE SCALE GENOMIC DNA]</scope>
    <source>
        <strain evidence="10">JCM 19173</strain>
    </source>
</reference>
<dbReference type="InterPro" id="IPR020846">
    <property type="entry name" value="MFS_dom"/>
</dbReference>
<keyword evidence="4 7" id="KW-0812">Transmembrane</keyword>
<organism evidence="9 10">
    <name type="scientific">Deinococcus radiotolerans</name>
    <dbReference type="NCBI Taxonomy" id="1309407"/>
    <lineage>
        <taxon>Bacteria</taxon>
        <taxon>Thermotogati</taxon>
        <taxon>Deinococcota</taxon>
        <taxon>Deinococci</taxon>
        <taxon>Deinococcales</taxon>
        <taxon>Deinococcaceae</taxon>
        <taxon>Deinococcus</taxon>
    </lineage>
</organism>
<evidence type="ECO:0000256" key="6">
    <source>
        <dbReference type="ARBA" id="ARBA00023136"/>
    </source>
</evidence>
<sequence>MSAAARPPELGLRANARQFWLLVLVNAFVGAMIGLERTVPPLIAEREFLLTSSSLILSFVGAFGLVKAITNLFAGRLGDRYGRRPILLAGWVLALPVPLIIMLAPSWGWIIAANLLLGASQGLTWSTTVIMKIDLVGPHKRGLAMGLNEAAGYLAVAASAYTTGWLATRYGLRPEPFYLGVAFAVTGLILSAAFVRETLPFAQLEAQRHPKAGGEPAPTLGHILKEGVWRNKALASVNQAGLVNNLNDGVAWGLLPLFFAASGLSVTQIALVAATYPAVWGLAQLVTGALSDRLGRKGLIVGGMLLQGVSLLGMALWTGFLPWLFASVLLGLGTAMVYPTLLAAIGDAAQPSWRGTAVGAYRLWRDGGLAVGAIIGGVAADTLGVPAALIIVAVLTAASGLLVAWRMPETHPVASVAA</sequence>
<feature type="transmembrane region" description="Helical" evidence="7">
    <location>
        <begin position="257"/>
        <end position="286"/>
    </location>
</feature>
<keyword evidence="2" id="KW-0813">Transport</keyword>
<dbReference type="Gene3D" id="1.20.1250.20">
    <property type="entry name" value="MFS general substrate transporter like domains"/>
    <property type="match status" value="2"/>
</dbReference>
<feature type="transmembrane region" description="Helical" evidence="7">
    <location>
        <begin position="298"/>
        <end position="317"/>
    </location>
</feature>
<dbReference type="InterPro" id="IPR005829">
    <property type="entry name" value="Sugar_transporter_CS"/>
</dbReference>
<dbReference type="EMBL" id="BMPE01000018">
    <property type="protein sequence ID" value="GGL14495.1"/>
    <property type="molecule type" value="Genomic_DNA"/>
</dbReference>
<dbReference type="InterPro" id="IPR011701">
    <property type="entry name" value="MFS"/>
</dbReference>